<feature type="domain" description="BURP" evidence="2">
    <location>
        <begin position="139"/>
        <end position="349"/>
    </location>
</feature>
<dbReference type="EMBL" id="JAIWQS010000003">
    <property type="protein sequence ID" value="KAJ8769506.1"/>
    <property type="molecule type" value="Genomic_DNA"/>
</dbReference>
<organism evidence="3 4">
    <name type="scientific">Erythroxylum novogranatense</name>
    <dbReference type="NCBI Taxonomy" id="1862640"/>
    <lineage>
        <taxon>Eukaryota</taxon>
        <taxon>Viridiplantae</taxon>
        <taxon>Streptophyta</taxon>
        <taxon>Embryophyta</taxon>
        <taxon>Tracheophyta</taxon>
        <taxon>Spermatophyta</taxon>
        <taxon>Magnoliopsida</taxon>
        <taxon>eudicotyledons</taxon>
        <taxon>Gunneridae</taxon>
        <taxon>Pentapetalae</taxon>
        <taxon>rosids</taxon>
        <taxon>fabids</taxon>
        <taxon>Malpighiales</taxon>
        <taxon>Erythroxylaceae</taxon>
        <taxon>Erythroxylum</taxon>
    </lineage>
</organism>
<feature type="signal peptide" evidence="1">
    <location>
        <begin position="1"/>
        <end position="23"/>
    </location>
</feature>
<evidence type="ECO:0000313" key="3">
    <source>
        <dbReference type="EMBL" id="KAJ8769506.1"/>
    </source>
</evidence>
<evidence type="ECO:0000256" key="1">
    <source>
        <dbReference type="SAM" id="SignalP"/>
    </source>
</evidence>
<proteinExistence type="predicted"/>
<keyword evidence="1" id="KW-0732">Signal</keyword>
<dbReference type="SMART" id="SM01045">
    <property type="entry name" value="BURP"/>
    <property type="match status" value="1"/>
</dbReference>
<dbReference type="InterPro" id="IPR004873">
    <property type="entry name" value="BURP_dom"/>
</dbReference>
<feature type="chain" id="PRO_5043742811" description="BURP domain-containing protein" evidence="1">
    <location>
        <begin position="24"/>
        <end position="349"/>
    </location>
</feature>
<reference evidence="3 4" key="1">
    <citation type="submission" date="2021-09" db="EMBL/GenBank/DDBJ databases">
        <title>Genomic insights and catalytic innovation underlie evolution of tropane alkaloids biosynthesis.</title>
        <authorList>
            <person name="Wang Y.-J."/>
            <person name="Tian T."/>
            <person name="Huang J.-P."/>
            <person name="Huang S.-X."/>
        </authorList>
    </citation>
    <scope>NUCLEOTIDE SEQUENCE [LARGE SCALE GENOMIC DNA]</scope>
    <source>
        <strain evidence="3">KIB-2018</strain>
        <tissue evidence="3">Leaf</tissue>
    </source>
</reference>
<dbReference type="PROSITE" id="PS51277">
    <property type="entry name" value="BURP"/>
    <property type="match status" value="1"/>
</dbReference>
<dbReference type="Proteomes" id="UP001159364">
    <property type="component" value="Linkage Group LG03"/>
</dbReference>
<evidence type="ECO:0000313" key="4">
    <source>
        <dbReference type="Proteomes" id="UP001159364"/>
    </source>
</evidence>
<accession>A0AAV8TRE2</accession>
<protein>
    <recommendedName>
        <fullName evidence="2">BURP domain-containing protein</fullName>
    </recommendedName>
</protein>
<name>A0AAV8TRE2_9ROSI</name>
<dbReference type="InterPro" id="IPR044816">
    <property type="entry name" value="BURP"/>
</dbReference>
<gene>
    <name evidence="3" type="ORF">K2173_004251</name>
</gene>
<dbReference type="PANTHER" id="PTHR31236:SF60">
    <property type="entry name" value="BURP DOMAIN-CONTAINING PROTEIN"/>
    <property type="match status" value="1"/>
</dbReference>
<keyword evidence="4" id="KW-1185">Reference proteome</keyword>
<dbReference type="AlphaFoldDB" id="A0AAV8TRE2"/>
<evidence type="ECO:0000259" key="2">
    <source>
        <dbReference type="PROSITE" id="PS51277"/>
    </source>
</evidence>
<comment type="caution">
    <text evidence="3">The sequence shown here is derived from an EMBL/GenBank/DDBJ whole genome shotgun (WGS) entry which is preliminary data.</text>
</comment>
<dbReference type="PANTHER" id="PTHR31236">
    <property type="entry name" value="BURP DOMAIN PROTEIN USPL1-LIKE"/>
    <property type="match status" value="1"/>
</dbReference>
<sequence length="349" mass="39006">MLYPKFIWLAFLRLDLVLRESLAASPSQDYWRSVLPDTPMPKVLHELLPTVPTLDNNHTSLTNYTGLSYNQSAMSIGINLGGIGITLGLGGLVSVSWSPFSGPNITLLPPSSPGDDSLFSYKYAAIKTQPRSNTNISLFFKEKDMFPGKKFNLCFIKTTPKTKLIPRQIADLIPFSSTKFSEILKLFSVESNSTNADIMSRTIEECEAEGLEGEEKNCATSLEAQVDFSTSHLGKYVRVLTTEVDKYDKEQQEYIIGQGVKILGEKIVVCHAKNYIYPIYYCHNMHQAKAYMVSLIGADHNTLKAIAICHLDTSKWNPIHLAFQVLKVKPGTIPICHFLPESHIVWVAK</sequence>
<dbReference type="Pfam" id="PF03181">
    <property type="entry name" value="BURP"/>
    <property type="match status" value="1"/>
</dbReference>